<reference evidence="1 2" key="2">
    <citation type="journal article" date="2022" name="Mol. Ecol. Resour.">
        <title>The genomes of chicory, endive, great burdock and yacon provide insights into Asteraceae paleo-polyploidization history and plant inulin production.</title>
        <authorList>
            <person name="Fan W."/>
            <person name="Wang S."/>
            <person name="Wang H."/>
            <person name="Wang A."/>
            <person name="Jiang F."/>
            <person name="Liu H."/>
            <person name="Zhao H."/>
            <person name="Xu D."/>
            <person name="Zhang Y."/>
        </authorList>
    </citation>
    <scope>NUCLEOTIDE SEQUENCE [LARGE SCALE GENOMIC DNA]</scope>
    <source>
        <strain evidence="2">cv. Punajuju</strain>
        <tissue evidence="1">Leaves</tissue>
    </source>
</reference>
<gene>
    <name evidence="1" type="ORF">L2E82_49645</name>
</gene>
<sequence>MDSLSRVYAPLRLHHLVYLHIHPATLIKTPSMVRATIVSQTIAIAAPLQYRSPTSPIVLSTAFQTSKVALFTMGSKFVTAALLHHVIVLISWYLKVHA</sequence>
<proteinExistence type="predicted"/>
<dbReference type="EMBL" id="CM042017">
    <property type="protein sequence ID" value="KAI3691322.1"/>
    <property type="molecule type" value="Genomic_DNA"/>
</dbReference>
<accession>A0ACB8Z0K2</accession>
<organism evidence="1 2">
    <name type="scientific">Cichorium intybus</name>
    <name type="common">Chicory</name>
    <dbReference type="NCBI Taxonomy" id="13427"/>
    <lineage>
        <taxon>Eukaryota</taxon>
        <taxon>Viridiplantae</taxon>
        <taxon>Streptophyta</taxon>
        <taxon>Embryophyta</taxon>
        <taxon>Tracheophyta</taxon>
        <taxon>Spermatophyta</taxon>
        <taxon>Magnoliopsida</taxon>
        <taxon>eudicotyledons</taxon>
        <taxon>Gunneridae</taxon>
        <taxon>Pentapetalae</taxon>
        <taxon>asterids</taxon>
        <taxon>campanulids</taxon>
        <taxon>Asterales</taxon>
        <taxon>Asteraceae</taxon>
        <taxon>Cichorioideae</taxon>
        <taxon>Cichorieae</taxon>
        <taxon>Cichoriinae</taxon>
        <taxon>Cichorium</taxon>
    </lineage>
</organism>
<reference evidence="2" key="1">
    <citation type="journal article" date="2022" name="Mol. Ecol. Resour.">
        <title>The genomes of chicory, endive, great burdock and yacon provide insights into Asteraceae palaeo-polyploidization history and plant inulin production.</title>
        <authorList>
            <person name="Fan W."/>
            <person name="Wang S."/>
            <person name="Wang H."/>
            <person name="Wang A."/>
            <person name="Jiang F."/>
            <person name="Liu H."/>
            <person name="Zhao H."/>
            <person name="Xu D."/>
            <person name="Zhang Y."/>
        </authorList>
    </citation>
    <scope>NUCLEOTIDE SEQUENCE [LARGE SCALE GENOMIC DNA]</scope>
    <source>
        <strain evidence="2">cv. Punajuju</strain>
    </source>
</reference>
<keyword evidence="2" id="KW-1185">Reference proteome</keyword>
<evidence type="ECO:0000313" key="1">
    <source>
        <dbReference type="EMBL" id="KAI3691322.1"/>
    </source>
</evidence>
<name>A0ACB8Z0K2_CICIN</name>
<evidence type="ECO:0000313" key="2">
    <source>
        <dbReference type="Proteomes" id="UP001055811"/>
    </source>
</evidence>
<comment type="caution">
    <text evidence="1">The sequence shown here is derived from an EMBL/GenBank/DDBJ whole genome shotgun (WGS) entry which is preliminary data.</text>
</comment>
<dbReference type="Proteomes" id="UP001055811">
    <property type="component" value="Linkage Group LG09"/>
</dbReference>
<protein>
    <submittedName>
        <fullName evidence="1">Uncharacterized protein</fullName>
    </submittedName>
</protein>